<keyword evidence="3" id="KW-0804">Transcription</keyword>
<evidence type="ECO:0000313" key="6">
    <source>
        <dbReference type="Proteomes" id="UP000818266"/>
    </source>
</evidence>
<keyword evidence="2" id="KW-0238">DNA-binding</keyword>
<dbReference type="EMBL" id="VIKT02000003">
    <property type="protein sequence ID" value="NHF62207.1"/>
    <property type="molecule type" value="Genomic_DNA"/>
</dbReference>
<dbReference type="GO" id="GO:0003677">
    <property type="term" value="F:DNA binding"/>
    <property type="evidence" value="ECO:0007669"/>
    <property type="project" value="UniProtKB-KW"/>
</dbReference>
<evidence type="ECO:0000259" key="4">
    <source>
        <dbReference type="SMART" id="SM00418"/>
    </source>
</evidence>
<dbReference type="OrthoDB" id="3628603at2"/>
<dbReference type="Proteomes" id="UP000818266">
    <property type="component" value="Unassembled WGS sequence"/>
</dbReference>
<keyword evidence="6" id="KW-1185">Reference proteome</keyword>
<name>A0A9E5ME64_9MICO</name>
<dbReference type="InterPro" id="IPR001845">
    <property type="entry name" value="HTH_ArsR_DNA-bd_dom"/>
</dbReference>
<dbReference type="InterPro" id="IPR011991">
    <property type="entry name" value="ArsR-like_HTH"/>
</dbReference>
<sequence length="145" mass="16427">MHTLFLLAQPVRWRIIEILASGEHASGEIANAVQTERGVGREAISKHLSLLARAGLVISRPAENVRVYRLSPRVIGALSALIERILELREGAQYDDLDLDGHEYDIGHEPAPSWKDDDPELCWCIRRSSALERSCRARRRVMYTK</sequence>
<dbReference type="GO" id="GO:0003700">
    <property type="term" value="F:DNA-binding transcription factor activity"/>
    <property type="evidence" value="ECO:0007669"/>
    <property type="project" value="InterPro"/>
</dbReference>
<dbReference type="Gene3D" id="1.10.10.10">
    <property type="entry name" value="Winged helix-like DNA-binding domain superfamily/Winged helix DNA-binding domain"/>
    <property type="match status" value="1"/>
</dbReference>
<dbReference type="SUPFAM" id="SSF46785">
    <property type="entry name" value="Winged helix' DNA-binding domain"/>
    <property type="match status" value="1"/>
</dbReference>
<dbReference type="SMART" id="SM00418">
    <property type="entry name" value="HTH_ARSR"/>
    <property type="match status" value="1"/>
</dbReference>
<comment type="caution">
    <text evidence="5">The sequence shown here is derived from an EMBL/GenBank/DDBJ whole genome shotgun (WGS) entry which is preliminary data.</text>
</comment>
<keyword evidence="1" id="KW-0805">Transcription regulation</keyword>
<dbReference type="PANTHER" id="PTHR33154:SF33">
    <property type="entry name" value="TRANSCRIPTIONAL REPRESSOR SDPR"/>
    <property type="match status" value="1"/>
</dbReference>
<dbReference type="InterPro" id="IPR051081">
    <property type="entry name" value="HTH_MetalResp_TranReg"/>
</dbReference>
<proteinExistence type="predicted"/>
<dbReference type="InterPro" id="IPR036388">
    <property type="entry name" value="WH-like_DNA-bd_sf"/>
</dbReference>
<dbReference type="InterPro" id="IPR036390">
    <property type="entry name" value="WH_DNA-bd_sf"/>
</dbReference>
<dbReference type="PANTHER" id="PTHR33154">
    <property type="entry name" value="TRANSCRIPTIONAL REGULATOR, ARSR FAMILY"/>
    <property type="match status" value="1"/>
</dbReference>
<gene>
    <name evidence="5" type="ORF">FK219_002950</name>
</gene>
<accession>A0A9E5ME64</accession>
<dbReference type="Pfam" id="PF12840">
    <property type="entry name" value="HTH_20"/>
    <property type="match status" value="1"/>
</dbReference>
<organism evidence="5 6">
    <name type="scientific">Microcella pacifica</name>
    <dbReference type="NCBI Taxonomy" id="2591847"/>
    <lineage>
        <taxon>Bacteria</taxon>
        <taxon>Bacillati</taxon>
        <taxon>Actinomycetota</taxon>
        <taxon>Actinomycetes</taxon>
        <taxon>Micrococcales</taxon>
        <taxon>Microbacteriaceae</taxon>
        <taxon>Microcella</taxon>
    </lineage>
</organism>
<feature type="domain" description="HTH arsR-type" evidence="4">
    <location>
        <begin position="3"/>
        <end position="83"/>
    </location>
</feature>
<dbReference type="RefSeq" id="WP_152582211.1">
    <property type="nucleotide sequence ID" value="NZ_JAVJPO010000016.1"/>
</dbReference>
<evidence type="ECO:0000256" key="3">
    <source>
        <dbReference type="ARBA" id="ARBA00023163"/>
    </source>
</evidence>
<evidence type="ECO:0000256" key="2">
    <source>
        <dbReference type="ARBA" id="ARBA00023125"/>
    </source>
</evidence>
<protein>
    <submittedName>
        <fullName evidence="5">Winged helix-turn-helix transcriptional regulator</fullName>
    </submittedName>
</protein>
<evidence type="ECO:0000313" key="5">
    <source>
        <dbReference type="EMBL" id="NHF62207.1"/>
    </source>
</evidence>
<evidence type="ECO:0000256" key="1">
    <source>
        <dbReference type="ARBA" id="ARBA00023015"/>
    </source>
</evidence>
<reference evidence="5 6" key="1">
    <citation type="submission" date="2020-03" db="EMBL/GenBank/DDBJ databases">
        <title>Chryseoglobus sp. isolated from a deep-sea seamount.</title>
        <authorList>
            <person name="Zhang D.-C."/>
        </authorList>
    </citation>
    <scope>NUCLEOTIDE SEQUENCE [LARGE SCALE GENOMIC DNA]</scope>
    <source>
        <strain evidence="5 6">KN1116</strain>
    </source>
</reference>
<dbReference type="CDD" id="cd00090">
    <property type="entry name" value="HTH_ARSR"/>
    <property type="match status" value="1"/>
</dbReference>
<dbReference type="AlphaFoldDB" id="A0A9E5ME64"/>